<dbReference type="RefSeq" id="XP_007767253.1">
    <property type="nucleotide sequence ID" value="XM_007769063.1"/>
</dbReference>
<dbReference type="Proteomes" id="UP000053558">
    <property type="component" value="Unassembled WGS sequence"/>
</dbReference>
<keyword evidence="2" id="KW-1185">Reference proteome</keyword>
<name>A0A5M3MY13_CONPW</name>
<accession>A0A5M3MY13</accession>
<protein>
    <recommendedName>
        <fullName evidence="3">F-box domain-containing protein</fullName>
    </recommendedName>
</protein>
<evidence type="ECO:0008006" key="3">
    <source>
        <dbReference type="Google" id="ProtNLM"/>
    </source>
</evidence>
<comment type="caution">
    <text evidence="1">The sequence shown here is derived from an EMBL/GenBank/DDBJ whole genome shotgun (WGS) entry which is preliminary data.</text>
</comment>
<gene>
    <name evidence="1" type="ORF">CONPUDRAFT_164448</name>
</gene>
<evidence type="ECO:0000313" key="1">
    <source>
        <dbReference type="EMBL" id="EIW83521.1"/>
    </source>
</evidence>
<dbReference type="GeneID" id="19205136"/>
<dbReference type="KEGG" id="cput:CONPUDRAFT_164448"/>
<sequence length="99" mass="10900">MIPKAFRGMFFRDAAVFIAMIPTGSPMLETLTIPYGDSGFWVDEVSSAFEDAVSQLPCLQVYEGPLLCKLPPRGLSPCSSLKRVSLDMRYAPIEGLQLL</sequence>
<dbReference type="AlphaFoldDB" id="A0A5M3MY13"/>
<reference evidence="2" key="1">
    <citation type="journal article" date="2012" name="Science">
        <title>The Paleozoic origin of enzymatic lignin decomposition reconstructed from 31 fungal genomes.</title>
        <authorList>
            <person name="Floudas D."/>
            <person name="Binder M."/>
            <person name="Riley R."/>
            <person name="Barry K."/>
            <person name="Blanchette R.A."/>
            <person name="Henrissat B."/>
            <person name="Martinez A.T."/>
            <person name="Otillar R."/>
            <person name="Spatafora J.W."/>
            <person name="Yadav J.S."/>
            <person name="Aerts A."/>
            <person name="Benoit I."/>
            <person name="Boyd A."/>
            <person name="Carlson A."/>
            <person name="Copeland A."/>
            <person name="Coutinho P.M."/>
            <person name="de Vries R.P."/>
            <person name="Ferreira P."/>
            <person name="Findley K."/>
            <person name="Foster B."/>
            <person name="Gaskell J."/>
            <person name="Glotzer D."/>
            <person name="Gorecki P."/>
            <person name="Heitman J."/>
            <person name="Hesse C."/>
            <person name="Hori C."/>
            <person name="Igarashi K."/>
            <person name="Jurgens J.A."/>
            <person name="Kallen N."/>
            <person name="Kersten P."/>
            <person name="Kohler A."/>
            <person name="Kuees U."/>
            <person name="Kumar T.K.A."/>
            <person name="Kuo A."/>
            <person name="LaButti K."/>
            <person name="Larrondo L.F."/>
            <person name="Lindquist E."/>
            <person name="Ling A."/>
            <person name="Lombard V."/>
            <person name="Lucas S."/>
            <person name="Lundell T."/>
            <person name="Martin R."/>
            <person name="McLaughlin D.J."/>
            <person name="Morgenstern I."/>
            <person name="Morin E."/>
            <person name="Murat C."/>
            <person name="Nagy L.G."/>
            <person name="Nolan M."/>
            <person name="Ohm R.A."/>
            <person name="Patyshakuliyeva A."/>
            <person name="Rokas A."/>
            <person name="Ruiz-Duenas F.J."/>
            <person name="Sabat G."/>
            <person name="Salamov A."/>
            <person name="Samejima M."/>
            <person name="Schmutz J."/>
            <person name="Slot J.C."/>
            <person name="St John F."/>
            <person name="Stenlid J."/>
            <person name="Sun H."/>
            <person name="Sun S."/>
            <person name="Syed K."/>
            <person name="Tsang A."/>
            <person name="Wiebenga A."/>
            <person name="Young D."/>
            <person name="Pisabarro A."/>
            <person name="Eastwood D.C."/>
            <person name="Martin F."/>
            <person name="Cullen D."/>
            <person name="Grigoriev I.V."/>
            <person name="Hibbett D.S."/>
        </authorList>
    </citation>
    <scope>NUCLEOTIDE SEQUENCE [LARGE SCALE GENOMIC DNA]</scope>
    <source>
        <strain evidence="2">RWD-64-598 SS2</strain>
    </source>
</reference>
<feature type="non-terminal residue" evidence="1">
    <location>
        <position position="99"/>
    </location>
</feature>
<dbReference type="EMBL" id="JH711576">
    <property type="protein sequence ID" value="EIW83521.1"/>
    <property type="molecule type" value="Genomic_DNA"/>
</dbReference>
<evidence type="ECO:0000313" key="2">
    <source>
        <dbReference type="Proteomes" id="UP000053558"/>
    </source>
</evidence>
<proteinExistence type="predicted"/>
<organism evidence="1 2">
    <name type="scientific">Coniophora puteana (strain RWD-64-598)</name>
    <name type="common">Brown rot fungus</name>
    <dbReference type="NCBI Taxonomy" id="741705"/>
    <lineage>
        <taxon>Eukaryota</taxon>
        <taxon>Fungi</taxon>
        <taxon>Dikarya</taxon>
        <taxon>Basidiomycota</taxon>
        <taxon>Agaricomycotina</taxon>
        <taxon>Agaricomycetes</taxon>
        <taxon>Agaricomycetidae</taxon>
        <taxon>Boletales</taxon>
        <taxon>Coniophorineae</taxon>
        <taxon>Coniophoraceae</taxon>
        <taxon>Coniophora</taxon>
    </lineage>
</organism>